<organism evidence="2 3">
    <name type="scientific">Saccharibacillus endophyticus</name>
    <dbReference type="NCBI Taxonomy" id="2060666"/>
    <lineage>
        <taxon>Bacteria</taxon>
        <taxon>Bacillati</taxon>
        <taxon>Bacillota</taxon>
        <taxon>Bacilli</taxon>
        <taxon>Bacillales</taxon>
        <taxon>Paenibacillaceae</taxon>
        <taxon>Saccharibacillus</taxon>
    </lineage>
</organism>
<gene>
    <name evidence="2" type="ORF">GCM10007362_15100</name>
</gene>
<sequence>MFASFFSSNVSEPFSAFSAAHLSALGLFTAAAFLMFIFRGAIRSGSKLKQALRLTLLITLIAAEVSLHIWYIASDVWNAQHTLPLELCSLMLLAAIMMLITRSRFLAGLVFFAGIGGALQALLTPNLAYEYPHFRFVQFFIAHAVIILSALYMVWIERFRATWRTVLTSMLSLNAIALIVYLLDWILDANYMFLRRKPDTPSILDLFGDYPLYILVEELLALFTFTALYIVFFVIPDALRRKKE</sequence>
<keyword evidence="1" id="KW-0472">Membrane</keyword>
<dbReference type="Pfam" id="PF14808">
    <property type="entry name" value="TMEM164"/>
    <property type="match status" value="1"/>
</dbReference>
<dbReference type="EMBL" id="BMDD01000001">
    <property type="protein sequence ID" value="GGH74717.1"/>
    <property type="molecule type" value="Genomic_DNA"/>
</dbReference>
<comment type="caution">
    <text evidence="2">The sequence shown here is derived from an EMBL/GenBank/DDBJ whole genome shotgun (WGS) entry which is preliminary data.</text>
</comment>
<name>A0ABQ1ZT10_9BACL</name>
<feature type="transmembrane region" description="Helical" evidence="1">
    <location>
        <begin position="136"/>
        <end position="155"/>
    </location>
</feature>
<protein>
    <submittedName>
        <fullName evidence="2">Permease</fullName>
    </submittedName>
</protein>
<dbReference type="NCBIfam" id="TIGR02206">
    <property type="entry name" value="intg_mem_TP0381"/>
    <property type="match status" value="1"/>
</dbReference>
<dbReference type="InterPro" id="IPR011737">
    <property type="entry name" value="CHP02206_TP0381"/>
</dbReference>
<evidence type="ECO:0000313" key="3">
    <source>
        <dbReference type="Proteomes" id="UP000605427"/>
    </source>
</evidence>
<feature type="transmembrane region" description="Helical" evidence="1">
    <location>
        <begin position="20"/>
        <end position="42"/>
    </location>
</feature>
<feature type="transmembrane region" description="Helical" evidence="1">
    <location>
        <begin position="54"/>
        <end position="73"/>
    </location>
</feature>
<keyword evidence="1" id="KW-1133">Transmembrane helix</keyword>
<dbReference type="Proteomes" id="UP000605427">
    <property type="component" value="Unassembled WGS sequence"/>
</dbReference>
<feature type="transmembrane region" description="Helical" evidence="1">
    <location>
        <begin position="79"/>
        <end position="100"/>
    </location>
</feature>
<feature type="transmembrane region" description="Helical" evidence="1">
    <location>
        <begin position="105"/>
        <end position="124"/>
    </location>
</feature>
<evidence type="ECO:0000256" key="1">
    <source>
        <dbReference type="SAM" id="Phobius"/>
    </source>
</evidence>
<dbReference type="RefSeq" id="WP_172247189.1">
    <property type="nucleotide sequence ID" value="NZ_BMDD01000001.1"/>
</dbReference>
<feature type="transmembrane region" description="Helical" evidence="1">
    <location>
        <begin position="212"/>
        <end position="235"/>
    </location>
</feature>
<accession>A0ABQ1ZT10</accession>
<reference evidence="3" key="1">
    <citation type="journal article" date="2019" name="Int. J. Syst. Evol. Microbiol.">
        <title>The Global Catalogue of Microorganisms (GCM) 10K type strain sequencing project: providing services to taxonomists for standard genome sequencing and annotation.</title>
        <authorList>
            <consortium name="The Broad Institute Genomics Platform"/>
            <consortium name="The Broad Institute Genome Sequencing Center for Infectious Disease"/>
            <person name="Wu L."/>
            <person name="Ma J."/>
        </authorList>
    </citation>
    <scope>NUCLEOTIDE SEQUENCE [LARGE SCALE GENOMIC DNA]</scope>
    <source>
        <strain evidence="3">CCM 8702</strain>
    </source>
</reference>
<keyword evidence="3" id="KW-1185">Reference proteome</keyword>
<evidence type="ECO:0000313" key="2">
    <source>
        <dbReference type="EMBL" id="GGH74717.1"/>
    </source>
</evidence>
<feature type="transmembrane region" description="Helical" evidence="1">
    <location>
        <begin position="167"/>
        <end position="187"/>
    </location>
</feature>
<proteinExistence type="predicted"/>
<keyword evidence="1" id="KW-0812">Transmembrane</keyword>